<dbReference type="RefSeq" id="WP_069959078.1">
    <property type="nucleotide sequence ID" value="NZ_MCGG01000060.1"/>
</dbReference>
<evidence type="ECO:0000256" key="4">
    <source>
        <dbReference type="ARBA" id="ARBA00022982"/>
    </source>
</evidence>
<keyword evidence="11" id="KW-1185">Reference proteome</keyword>
<dbReference type="Proteomes" id="UP000095347">
    <property type="component" value="Unassembled WGS sequence"/>
</dbReference>
<gene>
    <name evidence="10" type="ORF">BEN30_15945</name>
    <name evidence="9" type="ORF">BEN30_16875</name>
</gene>
<evidence type="ECO:0000259" key="8">
    <source>
        <dbReference type="PROSITE" id="PS51007"/>
    </source>
</evidence>
<dbReference type="AlphaFoldDB" id="A0A1E5Q3K2"/>
<dbReference type="EMBL" id="MCGG01000073">
    <property type="protein sequence ID" value="OEJ64278.1"/>
    <property type="molecule type" value="Genomic_DNA"/>
</dbReference>
<protein>
    <recommendedName>
        <fullName evidence="8">Cytochrome c domain-containing protein</fullName>
    </recommendedName>
</protein>
<dbReference type="InterPro" id="IPR002327">
    <property type="entry name" value="Cyt_c_1A/1B"/>
</dbReference>
<dbReference type="GO" id="GO:0046872">
    <property type="term" value="F:metal ion binding"/>
    <property type="evidence" value="ECO:0007669"/>
    <property type="project" value="UniProtKB-KW"/>
</dbReference>
<feature type="chain" id="PRO_5013495534" description="Cytochrome c domain-containing protein" evidence="7">
    <location>
        <begin position="24"/>
        <end position="119"/>
    </location>
</feature>
<keyword evidence="3 6" id="KW-0479">Metal-binding</keyword>
<reference evidence="11" key="1">
    <citation type="submission" date="2016-07" db="EMBL/GenBank/DDBJ databases">
        <authorList>
            <person name="Florea S."/>
            <person name="Webb J.S."/>
            <person name="Jaromczyk J."/>
            <person name="Schardl C.L."/>
        </authorList>
    </citation>
    <scope>NUCLEOTIDE SEQUENCE [LARGE SCALE GENOMIC DNA]</scope>
    <source>
        <strain evidence="11">MV-1</strain>
    </source>
</reference>
<dbReference type="InterPro" id="IPR009056">
    <property type="entry name" value="Cyt_c-like_dom"/>
</dbReference>
<dbReference type="GO" id="GO:0020037">
    <property type="term" value="F:heme binding"/>
    <property type="evidence" value="ECO:0007669"/>
    <property type="project" value="InterPro"/>
</dbReference>
<organism evidence="9 11">
    <name type="scientific">Magnetovibrio blakemorei</name>
    <dbReference type="NCBI Taxonomy" id="28181"/>
    <lineage>
        <taxon>Bacteria</taxon>
        <taxon>Pseudomonadati</taxon>
        <taxon>Pseudomonadota</taxon>
        <taxon>Alphaproteobacteria</taxon>
        <taxon>Rhodospirillales</taxon>
        <taxon>Magnetovibrionaceae</taxon>
        <taxon>Magnetovibrio</taxon>
    </lineage>
</organism>
<dbReference type="InterPro" id="IPR036909">
    <property type="entry name" value="Cyt_c-like_dom_sf"/>
</dbReference>
<evidence type="ECO:0000313" key="11">
    <source>
        <dbReference type="Proteomes" id="UP000095347"/>
    </source>
</evidence>
<dbReference type="PANTHER" id="PTHR11961">
    <property type="entry name" value="CYTOCHROME C"/>
    <property type="match status" value="1"/>
</dbReference>
<keyword evidence="1" id="KW-0813">Transport</keyword>
<dbReference type="Gene3D" id="1.10.760.10">
    <property type="entry name" value="Cytochrome c-like domain"/>
    <property type="match status" value="1"/>
</dbReference>
<name>A0A1E5Q3K2_9PROT</name>
<keyword evidence="2 6" id="KW-0349">Heme</keyword>
<evidence type="ECO:0000313" key="10">
    <source>
        <dbReference type="EMBL" id="OEJ64859.1"/>
    </source>
</evidence>
<dbReference type="EMBL" id="MCGG01000060">
    <property type="protein sequence ID" value="OEJ64859.1"/>
    <property type="molecule type" value="Genomic_DNA"/>
</dbReference>
<dbReference type="PRINTS" id="PR00604">
    <property type="entry name" value="CYTCHRMECIAB"/>
</dbReference>
<evidence type="ECO:0000256" key="3">
    <source>
        <dbReference type="ARBA" id="ARBA00022723"/>
    </source>
</evidence>
<evidence type="ECO:0000256" key="6">
    <source>
        <dbReference type="PROSITE-ProRule" id="PRU00433"/>
    </source>
</evidence>
<proteinExistence type="predicted"/>
<accession>A0A1E5Q3K2</accession>
<dbReference type="STRING" id="28181.BEN30_15945"/>
<evidence type="ECO:0000313" key="9">
    <source>
        <dbReference type="EMBL" id="OEJ64278.1"/>
    </source>
</evidence>
<evidence type="ECO:0000256" key="1">
    <source>
        <dbReference type="ARBA" id="ARBA00022448"/>
    </source>
</evidence>
<evidence type="ECO:0000256" key="7">
    <source>
        <dbReference type="SAM" id="SignalP"/>
    </source>
</evidence>
<sequence length="119" mass="12920">MKSIRIATVIACLAAIAPATSMADDGESLFKKQCKKCHALEAGKHNIGPSLAGIVGKKAGQQDFKKYKALKDVDITWDEANLSAWIEDPKKFIGKATTMVVKIKDAEDRAAIIEYLKAN</sequence>
<keyword evidence="7" id="KW-0732">Signal</keyword>
<keyword evidence="5 6" id="KW-0408">Iron</keyword>
<feature type="domain" description="Cytochrome c" evidence="8">
    <location>
        <begin position="21"/>
        <end position="119"/>
    </location>
</feature>
<dbReference type="GO" id="GO:0009055">
    <property type="term" value="F:electron transfer activity"/>
    <property type="evidence" value="ECO:0007669"/>
    <property type="project" value="InterPro"/>
</dbReference>
<comment type="caution">
    <text evidence="9">The sequence shown here is derived from an EMBL/GenBank/DDBJ whole genome shotgun (WGS) entry which is preliminary data.</text>
</comment>
<dbReference type="SUPFAM" id="SSF46626">
    <property type="entry name" value="Cytochrome c"/>
    <property type="match status" value="1"/>
</dbReference>
<dbReference type="Pfam" id="PF00034">
    <property type="entry name" value="Cytochrom_C"/>
    <property type="match status" value="1"/>
</dbReference>
<evidence type="ECO:0000256" key="5">
    <source>
        <dbReference type="ARBA" id="ARBA00023004"/>
    </source>
</evidence>
<reference evidence="9" key="2">
    <citation type="submission" date="2016-07" db="EMBL/GenBank/DDBJ databases">
        <authorList>
            <person name="Trubitsyn D."/>
            <person name="Abreu F.A."/>
            <person name="Ward B."/>
            <person name="Taylor T."/>
            <person name="Hattori M."/>
            <person name="Kondo S."/>
            <person name="Trivedi U."/>
            <person name="Staniland S."/>
            <person name="Lins U."/>
            <person name="Bazylinski D.A."/>
        </authorList>
    </citation>
    <scope>NUCLEOTIDE SEQUENCE</scope>
    <source>
        <strain evidence="9">MV-1</strain>
    </source>
</reference>
<dbReference type="PROSITE" id="PS51007">
    <property type="entry name" value="CYTC"/>
    <property type="match status" value="1"/>
</dbReference>
<feature type="signal peptide" evidence="7">
    <location>
        <begin position="1"/>
        <end position="23"/>
    </location>
</feature>
<evidence type="ECO:0000256" key="2">
    <source>
        <dbReference type="ARBA" id="ARBA00022617"/>
    </source>
</evidence>
<keyword evidence="4" id="KW-0249">Electron transport</keyword>